<dbReference type="InterPro" id="IPR027558">
    <property type="entry name" value="Pre_pil_HX9DG_C"/>
</dbReference>
<keyword evidence="1" id="KW-0472">Membrane</keyword>
<reference evidence="3 4" key="1">
    <citation type="submission" date="2020-07" db="EMBL/GenBank/DDBJ databases">
        <title>Thermogemmata thermophila gen. nov., sp. nov., a novel moderate thermophilic planctomycete from a Kamchatka hot spring.</title>
        <authorList>
            <person name="Elcheninov A.G."/>
            <person name="Podosokorskaya O.A."/>
            <person name="Kovaleva O.L."/>
            <person name="Novikov A."/>
            <person name="Bonch-Osmolovskaya E.A."/>
            <person name="Toshchakov S.V."/>
            <person name="Kublanov I.V."/>
        </authorList>
    </citation>
    <scope>NUCLEOTIDE SEQUENCE [LARGE SCALE GENOMIC DNA]</scope>
    <source>
        <strain evidence="3 4">2918</strain>
    </source>
</reference>
<evidence type="ECO:0000313" key="3">
    <source>
        <dbReference type="EMBL" id="MBA2227189.1"/>
    </source>
</evidence>
<sequence length="365" mass="39511">MKRRVFCSRKRKAFTLIELLVVIAIIAILIGLLLPAVQKVREAAARMRCQNNLKQLALACHNYESAHQTLPPAGVGYGFCFSAPGGPGDRQVLNMSGWILVLPYIEQQGLIQQMNLQLPFCDVIWDNAGAIRNQNGIYTGPPWNGNTSAPGTPTQNMLLMNTYLSVFACPSDSGPRQSTPQNHPNRYGAIGPASGGLPGQRTNYDFITVAGSDFSTCNWWRSAAVNLRYYFGENSRVTVNDAKDGASNTFLIGETTVEPRCNGWGPVWGYRGWVQTGLDPARTTSGQGINDWSLIATWTTCGTPGGPNPPRPGRLGDWGRIGSLHPGGANFAMGDGSVRFVRETIPATTLRLVALISDGSIVNLD</sequence>
<dbReference type="Proteomes" id="UP000542342">
    <property type="component" value="Unassembled WGS sequence"/>
</dbReference>
<dbReference type="PANTHER" id="PTHR30093">
    <property type="entry name" value="GENERAL SECRETION PATHWAY PROTEIN G"/>
    <property type="match status" value="1"/>
</dbReference>
<comment type="caution">
    <text evidence="3">The sequence shown here is derived from an EMBL/GenBank/DDBJ whole genome shotgun (WGS) entry which is preliminary data.</text>
</comment>
<dbReference type="InterPro" id="IPR045584">
    <property type="entry name" value="Pilin-like"/>
</dbReference>
<keyword evidence="1" id="KW-1133">Transmembrane helix</keyword>
<dbReference type="NCBIfam" id="TIGR02532">
    <property type="entry name" value="IV_pilin_GFxxxE"/>
    <property type="match status" value="1"/>
</dbReference>
<dbReference type="NCBIfam" id="TIGR04294">
    <property type="entry name" value="pre_pil_HX9DG"/>
    <property type="match status" value="1"/>
</dbReference>
<dbReference type="Pfam" id="PF07963">
    <property type="entry name" value="N_methyl"/>
    <property type="match status" value="1"/>
</dbReference>
<protein>
    <submittedName>
        <fullName evidence="3">DUF1559 domain-containing protein</fullName>
    </submittedName>
</protein>
<dbReference type="AlphaFoldDB" id="A0A7V8VFP3"/>
<keyword evidence="1" id="KW-0812">Transmembrane</keyword>
<dbReference type="RefSeq" id="WP_194539029.1">
    <property type="nucleotide sequence ID" value="NZ_JACEFB010000011.1"/>
</dbReference>
<dbReference type="InterPro" id="IPR012902">
    <property type="entry name" value="N_methyl_site"/>
</dbReference>
<evidence type="ECO:0000313" key="4">
    <source>
        <dbReference type="Proteomes" id="UP000542342"/>
    </source>
</evidence>
<evidence type="ECO:0000256" key="1">
    <source>
        <dbReference type="SAM" id="Phobius"/>
    </source>
</evidence>
<evidence type="ECO:0000259" key="2">
    <source>
        <dbReference type="Pfam" id="PF07596"/>
    </source>
</evidence>
<dbReference type="EMBL" id="JACEFB010000011">
    <property type="protein sequence ID" value="MBA2227189.1"/>
    <property type="molecule type" value="Genomic_DNA"/>
</dbReference>
<proteinExistence type="predicted"/>
<dbReference type="PANTHER" id="PTHR30093:SF2">
    <property type="entry name" value="TYPE II SECRETION SYSTEM PROTEIN H"/>
    <property type="match status" value="1"/>
</dbReference>
<dbReference type="SUPFAM" id="SSF54523">
    <property type="entry name" value="Pili subunits"/>
    <property type="match status" value="1"/>
</dbReference>
<keyword evidence="4" id="KW-1185">Reference proteome</keyword>
<accession>A0A7V8VFP3</accession>
<gene>
    <name evidence="3" type="ORF">H0921_13580</name>
</gene>
<feature type="transmembrane region" description="Helical" evidence="1">
    <location>
        <begin position="12"/>
        <end position="34"/>
    </location>
</feature>
<feature type="domain" description="DUF1559" evidence="2">
    <location>
        <begin position="38"/>
        <end position="346"/>
    </location>
</feature>
<dbReference type="Gene3D" id="3.30.700.10">
    <property type="entry name" value="Glycoprotein, Type 4 Pilin"/>
    <property type="match status" value="1"/>
</dbReference>
<name>A0A7V8VFP3_9BACT</name>
<dbReference type="Pfam" id="PF07596">
    <property type="entry name" value="SBP_bac_10"/>
    <property type="match status" value="1"/>
</dbReference>
<organism evidence="3 4">
    <name type="scientific">Thermogemmata fonticola</name>
    <dbReference type="NCBI Taxonomy" id="2755323"/>
    <lineage>
        <taxon>Bacteria</taxon>
        <taxon>Pseudomonadati</taxon>
        <taxon>Planctomycetota</taxon>
        <taxon>Planctomycetia</taxon>
        <taxon>Gemmatales</taxon>
        <taxon>Gemmataceae</taxon>
        <taxon>Thermogemmata</taxon>
    </lineage>
</organism>
<dbReference type="InterPro" id="IPR011453">
    <property type="entry name" value="DUF1559"/>
</dbReference>